<dbReference type="CDD" id="cd02870">
    <property type="entry name" value="PseudoU_synth_RsuA_like"/>
    <property type="match status" value="1"/>
</dbReference>
<evidence type="ECO:0000256" key="2">
    <source>
        <dbReference type="ARBA" id="ARBA00023235"/>
    </source>
</evidence>
<dbReference type="PROSITE" id="PS50889">
    <property type="entry name" value="S4"/>
    <property type="match status" value="1"/>
</dbReference>
<protein>
    <recommendedName>
        <fullName evidence="4">Pseudouridine synthase</fullName>
        <ecNumber evidence="4">5.4.99.-</ecNumber>
    </recommendedName>
</protein>
<dbReference type="PROSITE" id="PS01149">
    <property type="entry name" value="PSI_RSU"/>
    <property type="match status" value="1"/>
</dbReference>
<dbReference type="Gene3D" id="3.10.290.10">
    <property type="entry name" value="RNA-binding S4 domain"/>
    <property type="match status" value="1"/>
</dbReference>
<dbReference type="Pfam" id="PF00849">
    <property type="entry name" value="PseudoU_synth_2"/>
    <property type="match status" value="1"/>
</dbReference>
<dbReference type="Pfam" id="PF01479">
    <property type="entry name" value="S4"/>
    <property type="match status" value="1"/>
</dbReference>
<evidence type="ECO:0000256" key="3">
    <source>
        <dbReference type="PROSITE-ProRule" id="PRU00182"/>
    </source>
</evidence>
<evidence type="ECO:0000313" key="8">
    <source>
        <dbReference type="Proteomes" id="UP001597112"/>
    </source>
</evidence>
<comment type="caution">
    <text evidence="7">The sequence shown here is derived from an EMBL/GenBank/DDBJ whole genome shotgun (WGS) entry which is preliminary data.</text>
</comment>
<evidence type="ECO:0000256" key="4">
    <source>
        <dbReference type="RuleBase" id="RU003887"/>
    </source>
</evidence>
<reference evidence="8" key="1">
    <citation type="journal article" date="2019" name="Int. J. Syst. Evol. Microbiol.">
        <title>The Global Catalogue of Microorganisms (GCM) 10K type strain sequencing project: providing services to taxonomists for standard genome sequencing and annotation.</title>
        <authorList>
            <consortium name="The Broad Institute Genomics Platform"/>
            <consortium name="The Broad Institute Genome Sequencing Center for Infectious Disease"/>
            <person name="Wu L."/>
            <person name="Ma J."/>
        </authorList>
    </citation>
    <scope>NUCLEOTIDE SEQUENCE [LARGE SCALE GENOMIC DNA]</scope>
    <source>
        <strain evidence="8">CCUG 58938</strain>
    </source>
</reference>
<accession>A0ABW3K820</accession>
<feature type="compositionally biased region" description="Low complexity" evidence="5">
    <location>
        <begin position="1"/>
        <end position="21"/>
    </location>
</feature>
<dbReference type="InterPro" id="IPR002942">
    <property type="entry name" value="S4_RNA-bd"/>
</dbReference>
<dbReference type="NCBIfam" id="TIGR00093">
    <property type="entry name" value="pseudouridine synthase"/>
    <property type="match status" value="1"/>
</dbReference>
<feature type="compositionally biased region" description="Basic and acidic residues" evidence="5">
    <location>
        <begin position="242"/>
        <end position="259"/>
    </location>
</feature>
<dbReference type="Gene3D" id="3.30.70.580">
    <property type="entry name" value="Pseudouridine synthase I, catalytic domain, N-terminal subdomain"/>
    <property type="match status" value="1"/>
</dbReference>
<dbReference type="InterPro" id="IPR018496">
    <property type="entry name" value="PsdUridine_synth_RsuA/RluB_CS"/>
</dbReference>
<dbReference type="InterPro" id="IPR050343">
    <property type="entry name" value="RsuA_PseudoU_synthase"/>
</dbReference>
<evidence type="ECO:0000313" key="7">
    <source>
        <dbReference type="EMBL" id="MFD1002424.1"/>
    </source>
</evidence>
<dbReference type="PANTHER" id="PTHR47683">
    <property type="entry name" value="PSEUDOURIDINE SYNTHASE FAMILY PROTEIN-RELATED"/>
    <property type="match status" value="1"/>
</dbReference>
<dbReference type="InterPro" id="IPR020103">
    <property type="entry name" value="PsdUridine_synth_cat_dom_sf"/>
</dbReference>
<dbReference type="SMART" id="SM00363">
    <property type="entry name" value="S4"/>
    <property type="match status" value="1"/>
</dbReference>
<dbReference type="Proteomes" id="UP001597112">
    <property type="component" value="Unassembled WGS sequence"/>
</dbReference>
<dbReference type="EMBL" id="JBHTKA010000008">
    <property type="protein sequence ID" value="MFD1002424.1"/>
    <property type="molecule type" value="Genomic_DNA"/>
</dbReference>
<dbReference type="InterPro" id="IPR020094">
    <property type="entry name" value="TruA/RsuA/RluB/E/F_N"/>
</dbReference>
<dbReference type="InterPro" id="IPR000748">
    <property type="entry name" value="PsdUridine_synth_RsuA/RluB/E/F"/>
</dbReference>
<organism evidence="7 8">
    <name type="scientific">Ohtaekwangia kribbensis</name>
    <dbReference type="NCBI Taxonomy" id="688913"/>
    <lineage>
        <taxon>Bacteria</taxon>
        <taxon>Pseudomonadati</taxon>
        <taxon>Bacteroidota</taxon>
        <taxon>Cytophagia</taxon>
        <taxon>Cytophagales</taxon>
        <taxon>Fulvivirgaceae</taxon>
        <taxon>Ohtaekwangia</taxon>
    </lineage>
</organism>
<proteinExistence type="inferred from homology"/>
<dbReference type="PANTHER" id="PTHR47683:SF2">
    <property type="entry name" value="RNA-BINDING S4 DOMAIN-CONTAINING PROTEIN"/>
    <property type="match status" value="1"/>
</dbReference>
<feature type="compositionally biased region" description="Basic and acidic residues" evidence="5">
    <location>
        <begin position="94"/>
        <end position="104"/>
    </location>
</feature>
<keyword evidence="3" id="KW-0694">RNA-binding</keyword>
<feature type="compositionally biased region" description="Basic and acidic residues" evidence="5">
    <location>
        <begin position="135"/>
        <end position="145"/>
    </location>
</feature>
<sequence>MSSRNKSNSSGKSGARSNASRPGKTFKSSSNSAPRGGYKKSDRNESSGKSFRKSGDSFEERSSRPRKTFKSDSAPRGGYKKSDRSESSGKSFRKSGDSFEERSSRPRKTFKSDGAPRGGYTKSDRGESSGKSFRKSGDSFEERSSRPRKTFKSDGAPRGGYTKSDRGESSGKSFRKSNDSFEERSSRPRKTFKSDSAPRGGYTKSDRGESSGRPFRKSNEEFGEGRSRSGSAFSKPGKKFFKSADKSSDARREDNDAPRKSFSALAGGKTSSDKPRREAPFKKRFSDESNERPFKKAGARRSFDEADEKPRGFTSKRKVSGERKSFNEEEEQTPAQTSKVRLNRYIANSGVCSRREADELISMGLISVNGKTITELGYKVNPGDEVRYESKVLRAEKPVYILLNKPKGYLTTTVDPQERNTVMHLIGNKIKERIYPVGRLDRNTTGLLLLTNDGDLADKLMHPSYNVKKIYKVELDRPLTKADFQKIAEGIDLEEGKAMVDDIAIISDDGRTVGVEIHIGWNRVVRRLFESLEYQVVKLDRSVYAGLDKKDLGRGEWRFLKKEEIVRLKHYK</sequence>
<dbReference type="InterPro" id="IPR036986">
    <property type="entry name" value="S4_RNA-bd_sf"/>
</dbReference>
<feature type="compositionally biased region" description="Basic and acidic residues" evidence="5">
    <location>
        <begin position="301"/>
        <end position="311"/>
    </location>
</feature>
<evidence type="ECO:0000259" key="6">
    <source>
        <dbReference type="SMART" id="SM00363"/>
    </source>
</evidence>
<dbReference type="SUPFAM" id="SSF55174">
    <property type="entry name" value="Alpha-L RNA-binding motif"/>
    <property type="match status" value="1"/>
</dbReference>
<feature type="domain" description="RNA-binding S4" evidence="6">
    <location>
        <begin position="340"/>
        <end position="401"/>
    </location>
</feature>
<keyword evidence="2 4" id="KW-0413">Isomerase</keyword>
<dbReference type="InterPro" id="IPR006145">
    <property type="entry name" value="PsdUridine_synth_RsuA/RluA"/>
</dbReference>
<feature type="compositionally biased region" description="Basic and acidic residues" evidence="5">
    <location>
        <begin position="217"/>
        <end position="227"/>
    </location>
</feature>
<dbReference type="RefSeq" id="WP_377583510.1">
    <property type="nucleotide sequence ID" value="NZ_JBHTKA010000008.1"/>
</dbReference>
<feature type="region of interest" description="Disordered" evidence="5">
    <location>
        <begin position="1"/>
        <end position="337"/>
    </location>
</feature>
<feature type="compositionally biased region" description="Basic and acidic residues" evidence="5">
    <location>
        <begin position="271"/>
        <end position="294"/>
    </location>
</feature>
<feature type="compositionally biased region" description="Basic and acidic residues" evidence="5">
    <location>
        <begin position="53"/>
        <end position="63"/>
    </location>
</feature>
<dbReference type="Gene3D" id="3.30.70.1560">
    <property type="entry name" value="Alpha-L RNA-binding motif"/>
    <property type="match status" value="1"/>
</dbReference>
<dbReference type="CDD" id="cd00165">
    <property type="entry name" value="S4"/>
    <property type="match status" value="1"/>
</dbReference>
<dbReference type="InterPro" id="IPR042092">
    <property type="entry name" value="PsdUridine_s_RsuA/RluB/E/F_cat"/>
</dbReference>
<dbReference type="EC" id="5.4.99.-" evidence="4"/>
<evidence type="ECO:0000256" key="1">
    <source>
        <dbReference type="ARBA" id="ARBA00008348"/>
    </source>
</evidence>
<comment type="similarity">
    <text evidence="1 4">Belongs to the pseudouridine synthase RsuA family.</text>
</comment>
<gene>
    <name evidence="7" type="ORF">ACFQ21_24080</name>
</gene>
<feature type="compositionally biased region" description="Basic and acidic residues" evidence="5">
    <location>
        <begin position="176"/>
        <end position="186"/>
    </location>
</feature>
<dbReference type="SUPFAM" id="SSF55120">
    <property type="entry name" value="Pseudouridine synthase"/>
    <property type="match status" value="1"/>
</dbReference>
<name>A0ABW3K820_9BACT</name>
<evidence type="ECO:0000256" key="5">
    <source>
        <dbReference type="SAM" id="MobiDB-lite"/>
    </source>
</evidence>
<keyword evidence="8" id="KW-1185">Reference proteome</keyword>